<organism evidence="3 4">
    <name type="scientific">Terribacillus saccharophilus</name>
    <dbReference type="NCBI Taxonomy" id="361277"/>
    <lineage>
        <taxon>Bacteria</taxon>
        <taxon>Bacillati</taxon>
        <taxon>Bacillota</taxon>
        <taxon>Bacilli</taxon>
        <taxon>Bacillales</taxon>
        <taxon>Bacillaceae</taxon>
        <taxon>Terribacillus</taxon>
    </lineage>
</organism>
<dbReference type="AlphaFoldDB" id="A0A075LLY5"/>
<dbReference type="PANTHER" id="PTHR48107:SF7">
    <property type="entry name" value="RE15974P"/>
    <property type="match status" value="1"/>
</dbReference>
<dbReference type="Pfam" id="PF13561">
    <property type="entry name" value="adh_short_C2"/>
    <property type="match status" value="1"/>
</dbReference>
<protein>
    <submittedName>
        <fullName evidence="3">Oxidoreductase</fullName>
    </submittedName>
</protein>
<dbReference type="InterPro" id="IPR002347">
    <property type="entry name" value="SDR_fam"/>
</dbReference>
<dbReference type="RefSeq" id="WP_038562797.1">
    <property type="nucleotide sequence ID" value="NZ_CP008876.1"/>
</dbReference>
<sequence length="248" mass="27093">MAKIAIITGVSYPRSIGTAVCRRLAEQGMDIFFTYWRAGETWPDQLMNEITETGVRCKGLEADLEQSEAAEAILQEVQQQLGVPAVLINCAAFSENGNYTELDAIQLDRHYAVNMRSVFLLCTGFARLFKEKKTDSRGSIVNLTSGQSQGPMPDELAYIATKGAITAFTQSLAADLASLGINVNAVNPGPTDSTWMTGDIRQHLLPKFPKGRIGEPDDAARLISFLVGEDGYWVTGQEIHSEGGFIRK</sequence>
<dbReference type="KEGG" id="tap:GZ22_12375"/>
<dbReference type="OrthoDB" id="9803333at2"/>
<dbReference type="SUPFAM" id="SSF51735">
    <property type="entry name" value="NAD(P)-binding Rossmann-fold domains"/>
    <property type="match status" value="1"/>
</dbReference>
<dbReference type="GeneID" id="34219989"/>
<accession>A0A075LLY5</accession>
<dbReference type="CDD" id="cd05233">
    <property type="entry name" value="SDR_c"/>
    <property type="match status" value="1"/>
</dbReference>
<dbReference type="Proteomes" id="UP000027980">
    <property type="component" value="Chromosome"/>
</dbReference>
<evidence type="ECO:0000256" key="2">
    <source>
        <dbReference type="ARBA" id="ARBA00023002"/>
    </source>
</evidence>
<evidence type="ECO:0000313" key="3">
    <source>
        <dbReference type="EMBL" id="AIF67359.1"/>
    </source>
</evidence>
<evidence type="ECO:0000256" key="1">
    <source>
        <dbReference type="ARBA" id="ARBA00006484"/>
    </source>
</evidence>
<name>A0A075LLY5_9BACI</name>
<dbReference type="PANTHER" id="PTHR48107">
    <property type="entry name" value="NADPH-DEPENDENT ALDEHYDE REDUCTASE-LIKE PROTEIN, CHLOROPLASTIC-RELATED"/>
    <property type="match status" value="1"/>
</dbReference>
<dbReference type="Gene3D" id="3.40.50.720">
    <property type="entry name" value="NAD(P)-binding Rossmann-like Domain"/>
    <property type="match status" value="1"/>
</dbReference>
<keyword evidence="2" id="KW-0560">Oxidoreductase</keyword>
<dbReference type="PRINTS" id="PR00080">
    <property type="entry name" value="SDRFAMILY"/>
</dbReference>
<reference evidence="3 4" key="1">
    <citation type="submission" date="2014-07" db="EMBL/GenBank/DDBJ databases">
        <title>Complete genome sequence of a moderately halophilic bacterium Terribacillus aidingensis MP602, isolated from Cryptomeria fortunei in Tianmu mountain in China.</title>
        <authorList>
            <person name="Wang Y."/>
            <person name="Lu P."/>
            <person name="Zhang L."/>
        </authorList>
    </citation>
    <scope>NUCLEOTIDE SEQUENCE [LARGE SCALE GENOMIC DNA]</scope>
    <source>
        <strain evidence="3 4">MP602</strain>
    </source>
</reference>
<evidence type="ECO:0000313" key="4">
    <source>
        <dbReference type="Proteomes" id="UP000027980"/>
    </source>
</evidence>
<dbReference type="HOGENOM" id="CLU_010194_1_3_9"/>
<proteinExistence type="inferred from homology"/>
<gene>
    <name evidence="3" type="ORF">GZ22_12375</name>
</gene>
<dbReference type="NCBIfam" id="NF009389">
    <property type="entry name" value="PRK12748.1"/>
    <property type="match status" value="1"/>
</dbReference>
<dbReference type="PRINTS" id="PR00081">
    <property type="entry name" value="GDHRDH"/>
</dbReference>
<dbReference type="EMBL" id="CP008876">
    <property type="protein sequence ID" value="AIF67359.1"/>
    <property type="molecule type" value="Genomic_DNA"/>
</dbReference>
<comment type="similarity">
    <text evidence="1">Belongs to the short-chain dehydrogenases/reductases (SDR) family.</text>
</comment>
<dbReference type="InterPro" id="IPR036291">
    <property type="entry name" value="NAD(P)-bd_dom_sf"/>
</dbReference>
<dbReference type="GO" id="GO:0016614">
    <property type="term" value="F:oxidoreductase activity, acting on CH-OH group of donors"/>
    <property type="evidence" value="ECO:0007669"/>
    <property type="project" value="UniProtKB-ARBA"/>
</dbReference>